<protein>
    <submittedName>
        <fullName evidence="2">Putative ATPase</fullName>
    </submittedName>
</protein>
<proteinExistence type="predicted"/>
<organism evidence="2 3">
    <name type="scientific">Tamaricihabitans halophyticus</name>
    <dbReference type="NCBI Taxonomy" id="1262583"/>
    <lineage>
        <taxon>Bacteria</taxon>
        <taxon>Bacillati</taxon>
        <taxon>Actinomycetota</taxon>
        <taxon>Actinomycetes</taxon>
        <taxon>Pseudonocardiales</taxon>
        <taxon>Pseudonocardiaceae</taxon>
        <taxon>Tamaricihabitans</taxon>
    </lineage>
</organism>
<dbReference type="Proteomes" id="UP000294911">
    <property type="component" value="Unassembled WGS sequence"/>
</dbReference>
<evidence type="ECO:0000313" key="2">
    <source>
        <dbReference type="EMBL" id="TCP53480.1"/>
    </source>
</evidence>
<gene>
    <name evidence="2" type="ORF">EV191_10447</name>
</gene>
<dbReference type="Pfam" id="PF13521">
    <property type="entry name" value="AAA_28"/>
    <property type="match status" value="1"/>
</dbReference>
<evidence type="ECO:0000313" key="3">
    <source>
        <dbReference type="Proteomes" id="UP000294911"/>
    </source>
</evidence>
<feature type="domain" description="NadR/Ttd14 AAA" evidence="1">
    <location>
        <begin position="10"/>
        <end position="174"/>
    </location>
</feature>
<dbReference type="EMBL" id="SLXQ01000004">
    <property type="protein sequence ID" value="TCP53480.1"/>
    <property type="molecule type" value="Genomic_DNA"/>
</dbReference>
<dbReference type="AlphaFoldDB" id="A0A4R2QU46"/>
<accession>A0A4R2QU46</accession>
<dbReference type="Gene3D" id="3.40.50.300">
    <property type="entry name" value="P-loop containing nucleotide triphosphate hydrolases"/>
    <property type="match status" value="1"/>
</dbReference>
<evidence type="ECO:0000259" key="1">
    <source>
        <dbReference type="Pfam" id="PF13521"/>
    </source>
</evidence>
<keyword evidence="3" id="KW-1185">Reference proteome</keyword>
<comment type="caution">
    <text evidence="2">The sequence shown here is derived from an EMBL/GenBank/DDBJ whole genome shotgun (WGS) entry which is preliminary data.</text>
</comment>
<dbReference type="OrthoDB" id="5638848at2"/>
<sequence>MDPTLPHLKRFILTGTPGAGKTAILRRLTAVGYTTVTEAATAVIRAEQSRGHAEPWTHNDFIEKVVTAQQRLRAAARATGVQVHDRSPICTHALATWLGHPVPPALSADIARMARERLYARDVFFVRNLGYCEQTEARRISYAECVEFERLHEQTYRAFGYRFIEVPAAALPDRVTRVRAVLDKHA</sequence>
<dbReference type="RefSeq" id="WP_132877209.1">
    <property type="nucleotide sequence ID" value="NZ_SLXQ01000004.1"/>
</dbReference>
<dbReference type="InterPro" id="IPR027417">
    <property type="entry name" value="P-loop_NTPase"/>
</dbReference>
<name>A0A4R2QU46_9PSEU</name>
<dbReference type="InterPro" id="IPR038727">
    <property type="entry name" value="NadR/Ttd14_AAA_dom"/>
</dbReference>
<reference evidence="2 3" key="1">
    <citation type="submission" date="2019-03" db="EMBL/GenBank/DDBJ databases">
        <title>Genomic Encyclopedia of Type Strains, Phase IV (KMG-IV): sequencing the most valuable type-strain genomes for metagenomic binning, comparative biology and taxonomic classification.</title>
        <authorList>
            <person name="Goeker M."/>
        </authorList>
    </citation>
    <scope>NUCLEOTIDE SEQUENCE [LARGE SCALE GENOMIC DNA]</scope>
    <source>
        <strain evidence="2 3">DSM 45765</strain>
    </source>
</reference>
<dbReference type="SUPFAM" id="SSF52540">
    <property type="entry name" value="P-loop containing nucleoside triphosphate hydrolases"/>
    <property type="match status" value="1"/>
</dbReference>